<accession>A0ABW8UMI4</accession>
<comment type="caution">
    <text evidence="2">The sequence shown here is derived from an EMBL/GenBank/DDBJ whole genome shotgun (WGS) entry which is preliminary data.</text>
</comment>
<evidence type="ECO:0000313" key="2">
    <source>
        <dbReference type="EMBL" id="MFL4468331.1"/>
    </source>
</evidence>
<reference evidence="2 3" key="1">
    <citation type="submission" date="2024-08" db="EMBL/GenBank/DDBJ databases">
        <title>Tateyamaria sp. nov., isolated from marine algae.</title>
        <authorList>
            <person name="Choi B.J."/>
            <person name="Kim J.M."/>
            <person name="Lee J.K."/>
            <person name="Choi D.G."/>
            <person name="Bayburt H."/>
            <person name="Baek J.H."/>
            <person name="Han D.M."/>
            <person name="Jeon C.O."/>
        </authorList>
    </citation>
    <scope>NUCLEOTIDE SEQUENCE [LARGE SCALE GENOMIC DNA]</scope>
    <source>
        <strain evidence="2 3">KMU-156</strain>
    </source>
</reference>
<keyword evidence="1" id="KW-0732">Signal</keyword>
<gene>
    <name evidence="2" type="ORF">ACERZ8_00025</name>
</gene>
<dbReference type="Proteomes" id="UP001627408">
    <property type="component" value="Unassembled WGS sequence"/>
</dbReference>
<feature type="signal peptide" evidence="1">
    <location>
        <begin position="1"/>
        <end position="23"/>
    </location>
</feature>
<feature type="chain" id="PRO_5047464407" description="Purple acid phosphatase N-terminal domain-containing protein" evidence="1">
    <location>
        <begin position="24"/>
        <end position="379"/>
    </location>
</feature>
<dbReference type="RefSeq" id="WP_407590086.1">
    <property type="nucleotide sequence ID" value="NZ_JBHDIY010000001.1"/>
</dbReference>
<organism evidence="2 3">
    <name type="scientific">Tateyamaria armeniaca</name>
    <dbReference type="NCBI Taxonomy" id="2518930"/>
    <lineage>
        <taxon>Bacteria</taxon>
        <taxon>Pseudomonadati</taxon>
        <taxon>Pseudomonadota</taxon>
        <taxon>Alphaproteobacteria</taxon>
        <taxon>Rhodobacterales</taxon>
        <taxon>Roseobacteraceae</taxon>
        <taxon>Tateyamaria</taxon>
    </lineage>
</organism>
<evidence type="ECO:0000256" key="1">
    <source>
        <dbReference type="SAM" id="SignalP"/>
    </source>
</evidence>
<name>A0ABW8UMI4_9RHOB</name>
<dbReference type="EMBL" id="JBHDIY010000001">
    <property type="protein sequence ID" value="MFL4468331.1"/>
    <property type="molecule type" value="Genomic_DNA"/>
</dbReference>
<protein>
    <recommendedName>
        <fullName evidence="4">Purple acid phosphatase N-terminal domain-containing protein</fullName>
    </recommendedName>
</protein>
<proteinExistence type="predicted"/>
<evidence type="ECO:0000313" key="3">
    <source>
        <dbReference type="Proteomes" id="UP001627408"/>
    </source>
</evidence>
<evidence type="ECO:0008006" key="4">
    <source>
        <dbReference type="Google" id="ProtNLM"/>
    </source>
</evidence>
<keyword evidence="3" id="KW-1185">Reference proteome</keyword>
<sequence>MIKQIKPVLAAAVALAMALQAHAQAPGGEPVPLDGTLSADGRSLELVWQEAQPLRARDVRLARRVLGATGAQSWVELDLRPGRYIKTRDETLTPGIAYEYRLLRNHGTFFSAGYWATGMDIPARQDHGTVFIALDDSLRAALQPRLARLEDDLVGAGWQVRWLPTARHAFQDPVTNLPAARALKAQLRTAVAAEPKGLRHMILLLGHVPMVTSGRVAPDGHDPEPHISDLFYGDLTGTWTDDGAGQLVHSALPDGTIELPVGRVDFALISDGDRDLELAYLRAYLDKTHHWRHGFLGDLRVAYGQSDHLRVEQFDLRNIVGPDAITPAGITMWAKASPGSGVWISASIRATDMSITRSSRSLRSTLAAASKRSTGGTTR</sequence>